<protein>
    <submittedName>
        <fullName evidence="1">Uncharacterized protein</fullName>
    </submittedName>
</protein>
<evidence type="ECO:0000313" key="1">
    <source>
        <dbReference type="EMBL" id="KAF3944835.1"/>
    </source>
</evidence>
<accession>A0A8J4Q4D7</accession>
<gene>
    <name evidence="1" type="ORF">CMV_028736</name>
</gene>
<comment type="caution">
    <text evidence="1">The sequence shown here is derived from an EMBL/GenBank/DDBJ whole genome shotgun (WGS) entry which is preliminary data.</text>
</comment>
<dbReference type="Proteomes" id="UP000737018">
    <property type="component" value="Unassembled WGS sequence"/>
</dbReference>
<dbReference type="AlphaFoldDB" id="A0A8J4Q4D7"/>
<keyword evidence="2" id="KW-1185">Reference proteome</keyword>
<evidence type="ECO:0000313" key="2">
    <source>
        <dbReference type="Proteomes" id="UP000737018"/>
    </source>
</evidence>
<dbReference type="EMBL" id="JRKL02012534">
    <property type="protein sequence ID" value="KAF3944835.1"/>
    <property type="molecule type" value="Genomic_DNA"/>
</dbReference>
<name>A0A8J4Q4D7_9ROSI</name>
<reference evidence="1" key="1">
    <citation type="submission" date="2020-03" db="EMBL/GenBank/DDBJ databases">
        <title>Castanea mollissima Vanexum genome sequencing.</title>
        <authorList>
            <person name="Staton M."/>
        </authorList>
    </citation>
    <scope>NUCLEOTIDE SEQUENCE</scope>
    <source>
        <tissue evidence="1">Leaf</tissue>
    </source>
</reference>
<organism evidence="1 2">
    <name type="scientific">Castanea mollissima</name>
    <name type="common">Chinese chestnut</name>
    <dbReference type="NCBI Taxonomy" id="60419"/>
    <lineage>
        <taxon>Eukaryota</taxon>
        <taxon>Viridiplantae</taxon>
        <taxon>Streptophyta</taxon>
        <taxon>Embryophyta</taxon>
        <taxon>Tracheophyta</taxon>
        <taxon>Spermatophyta</taxon>
        <taxon>Magnoliopsida</taxon>
        <taxon>eudicotyledons</taxon>
        <taxon>Gunneridae</taxon>
        <taxon>Pentapetalae</taxon>
        <taxon>rosids</taxon>
        <taxon>fabids</taxon>
        <taxon>Fagales</taxon>
        <taxon>Fagaceae</taxon>
        <taxon>Castanea</taxon>
    </lineage>
</organism>
<proteinExistence type="predicted"/>
<sequence>MVEIDVGFDEISVGVDNNEDRRGGDRWVARLAWQRSVGGEIGSGCGGCGVVVDLRNTLEALNPSNYAFYNSNSQGLLCCTQGLLRLRVSCIR</sequence>